<evidence type="ECO:0000256" key="3">
    <source>
        <dbReference type="ARBA" id="ARBA00023002"/>
    </source>
</evidence>
<dbReference type="PANTHER" id="PTHR46720:SF1">
    <property type="entry name" value="HYDROXYLASE, PUTATIVE (AFU_ORTHOLOGUE AFUA_8G06050)-RELATED"/>
    <property type="match status" value="1"/>
</dbReference>
<dbReference type="InterPro" id="IPR002938">
    <property type="entry name" value="FAD-bd"/>
</dbReference>
<name>A0A0U1LYH5_TALIS</name>
<dbReference type="InterPro" id="IPR036188">
    <property type="entry name" value="FAD/NAD-bd_sf"/>
</dbReference>
<dbReference type="Gene3D" id="3.50.50.60">
    <property type="entry name" value="FAD/NAD(P)-binding domain"/>
    <property type="match status" value="1"/>
</dbReference>
<dbReference type="STRING" id="28573.A0A0U1LYH5"/>
<dbReference type="EMBL" id="CVMT01000004">
    <property type="protein sequence ID" value="CRG88385.1"/>
    <property type="molecule type" value="Genomic_DNA"/>
</dbReference>
<dbReference type="PANTHER" id="PTHR46720">
    <property type="entry name" value="HYDROXYLASE, PUTATIVE (AFU_ORTHOLOGUE AFUA_3G01460)-RELATED"/>
    <property type="match status" value="1"/>
</dbReference>
<evidence type="ECO:0000313" key="6">
    <source>
        <dbReference type="Proteomes" id="UP000054383"/>
    </source>
</evidence>
<reference evidence="5 6" key="1">
    <citation type="submission" date="2015-04" db="EMBL/GenBank/DDBJ databases">
        <authorList>
            <person name="Syromyatnikov M.Y."/>
            <person name="Popov V.N."/>
        </authorList>
    </citation>
    <scope>NUCLEOTIDE SEQUENCE [LARGE SCALE GENOMIC DNA]</scope>
    <source>
        <strain evidence="5">WF-38-12</strain>
    </source>
</reference>
<sequence>MAFNRDSSNSETLTITSAAPSRSLQTSQGYNFEAITFVTDPEHEITGKLYFGQKDAYGYDGMRITRKVLNHELTEMAKEAGVEIHYGKKFTKIVHEDANGVVFEFADGSQERAEMLIGADGIYSKVRSCIFPDIYPDYSGHLAITYSFPRANMHIEENLPLPVSLRGKQGSFIISPQAEGGKELLIGRQLKYEQKIHFRWDTSLQDKQALIDIIQRDPNAWSPLVQAAQAQVTSPETDFLHVWPFYTVPKMDRWHSLTGKVVILGDAAHAIPPPAGQGANQALEDSYSFAILLANLNDKVSLSDALTAWEAYRMERMDKVLKLTNRVLTIRMTDEERASMPEHMRWDEIDGSDAGKSELGWLYLVDIDRDVKNSIKTLDARDR</sequence>
<dbReference type="SUPFAM" id="SSF51905">
    <property type="entry name" value="FAD/NAD(P)-binding domain"/>
    <property type="match status" value="1"/>
</dbReference>
<dbReference type="InterPro" id="IPR051104">
    <property type="entry name" value="FAD_monoxygenase"/>
</dbReference>
<organism evidence="5 6">
    <name type="scientific">Talaromyces islandicus</name>
    <name type="common">Penicillium islandicum</name>
    <dbReference type="NCBI Taxonomy" id="28573"/>
    <lineage>
        <taxon>Eukaryota</taxon>
        <taxon>Fungi</taxon>
        <taxon>Dikarya</taxon>
        <taxon>Ascomycota</taxon>
        <taxon>Pezizomycotina</taxon>
        <taxon>Eurotiomycetes</taxon>
        <taxon>Eurotiomycetidae</taxon>
        <taxon>Eurotiales</taxon>
        <taxon>Trichocomaceae</taxon>
        <taxon>Talaromyces</taxon>
        <taxon>Talaromyces sect. Islandici</taxon>
    </lineage>
</organism>
<accession>A0A0U1LYH5</accession>
<evidence type="ECO:0000256" key="1">
    <source>
        <dbReference type="ARBA" id="ARBA00022630"/>
    </source>
</evidence>
<dbReference type="PRINTS" id="PR00420">
    <property type="entry name" value="RNGMNOXGNASE"/>
</dbReference>
<dbReference type="Pfam" id="PF01494">
    <property type="entry name" value="FAD_binding_3"/>
    <property type="match status" value="1"/>
</dbReference>
<evidence type="ECO:0000313" key="5">
    <source>
        <dbReference type="EMBL" id="CRG88385.1"/>
    </source>
</evidence>
<dbReference type="OMA" id="TIMSPKH"/>
<keyword evidence="5" id="KW-0503">Monooxygenase</keyword>
<dbReference type="Proteomes" id="UP000054383">
    <property type="component" value="Unassembled WGS sequence"/>
</dbReference>
<proteinExistence type="predicted"/>
<keyword evidence="3" id="KW-0560">Oxidoreductase</keyword>
<dbReference type="OrthoDB" id="16820at2759"/>
<keyword evidence="2" id="KW-0274">FAD</keyword>
<evidence type="ECO:0000259" key="4">
    <source>
        <dbReference type="Pfam" id="PF01494"/>
    </source>
</evidence>
<protein>
    <submittedName>
        <fullName evidence="5">6-hydroxynicotinate 3-monooxygenase</fullName>
    </submittedName>
</protein>
<keyword evidence="6" id="KW-1185">Reference proteome</keyword>
<evidence type="ECO:0000256" key="2">
    <source>
        <dbReference type="ARBA" id="ARBA00022827"/>
    </source>
</evidence>
<keyword evidence="1" id="KW-0285">Flavoprotein</keyword>
<dbReference type="GO" id="GO:0044550">
    <property type="term" value="P:secondary metabolite biosynthetic process"/>
    <property type="evidence" value="ECO:0007669"/>
    <property type="project" value="TreeGrafter"/>
</dbReference>
<dbReference type="AlphaFoldDB" id="A0A0U1LYH5"/>
<gene>
    <name evidence="5" type="ORF">PISL3812_05415</name>
</gene>
<dbReference type="GO" id="GO:0004497">
    <property type="term" value="F:monooxygenase activity"/>
    <property type="evidence" value="ECO:0007669"/>
    <property type="project" value="UniProtKB-KW"/>
</dbReference>
<dbReference type="GO" id="GO:0071949">
    <property type="term" value="F:FAD binding"/>
    <property type="evidence" value="ECO:0007669"/>
    <property type="project" value="InterPro"/>
</dbReference>
<feature type="domain" description="FAD-binding" evidence="4">
    <location>
        <begin position="70"/>
        <end position="321"/>
    </location>
</feature>